<dbReference type="Gene3D" id="1.20.58.320">
    <property type="entry name" value="TPR-like"/>
    <property type="match status" value="1"/>
</dbReference>
<dbReference type="InterPro" id="IPR010323">
    <property type="entry name" value="DUF924"/>
</dbReference>
<accession>A0A1H9E2L9</accession>
<keyword evidence="2" id="KW-1185">Reference proteome</keyword>
<dbReference type="InterPro" id="IPR011990">
    <property type="entry name" value="TPR-like_helical_dom_sf"/>
</dbReference>
<gene>
    <name evidence="1" type="ORF">SAMN04488558_10668</name>
</gene>
<dbReference type="Gene3D" id="1.25.40.10">
    <property type="entry name" value="Tetratricopeptide repeat domain"/>
    <property type="match status" value="1"/>
</dbReference>
<dbReference type="STRING" id="89093.SAMN04488558_10668"/>
<dbReference type="AlphaFoldDB" id="A0A1H9E2L9"/>
<dbReference type="RefSeq" id="WP_200793420.1">
    <property type="nucleotide sequence ID" value="NZ_CP096206.2"/>
</dbReference>
<sequence>MEAQDIIEFWFTDLTYRDWFNKDDDLDQTIADHFKELHQQASQAELFTWRATLLGRLAEIILLDQFSRNLYRGQARAFSQDGMALVLAQEAIAYHDLSVLSPDQKAFIYMPLMHSESITIHERALELFAQPGLERYLKYEQAHRDIILQFGRYPHRNQALGRISTPSEIEFMAQHPGF</sequence>
<dbReference type="Proteomes" id="UP000198833">
    <property type="component" value="Unassembled WGS sequence"/>
</dbReference>
<proteinExistence type="predicted"/>
<dbReference type="Pfam" id="PF06041">
    <property type="entry name" value="DUF924"/>
    <property type="match status" value="1"/>
</dbReference>
<evidence type="ECO:0000313" key="2">
    <source>
        <dbReference type="Proteomes" id="UP000198833"/>
    </source>
</evidence>
<evidence type="ECO:0000313" key="1">
    <source>
        <dbReference type="EMBL" id="SEQ19463.1"/>
    </source>
</evidence>
<reference evidence="1 2" key="1">
    <citation type="submission" date="2016-10" db="EMBL/GenBank/DDBJ databases">
        <authorList>
            <person name="de Groot N.N."/>
        </authorList>
    </citation>
    <scope>NUCLEOTIDE SEQUENCE [LARGE SCALE GENOMIC DNA]</scope>
    <source>
        <strain evidence="1 2">DSM 15695</strain>
    </source>
</reference>
<dbReference type="EMBL" id="FOEN01000006">
    <property type="protein sequence ID" value="SEQ19463.1"/>
    <property type="molecule type" value="Genomic_DNA"/>
</dbReference>
<organism evidence="1 2">
    <name type="scientific">Ignavigranum ruoffiae</name>
    <dbReference type="NCBI Taxonomy" id="89093"/>
    <lineage>
        <taxon>Bacteria</taxon>
        <taxon>Bacillati</taxon>
        <taxon>Bacillota</taxon>
        <taxon>Bacilli</taxon>
        <taxon>Lactobacillales</taxon>
        <taxon>Aerococcaceae</taxon>
        <taxon>Ignavigranum</taxon>
    </lineage>
</organism>
<name>A0A1H9E2L9_9LACT</name>
<protein>
    <submittedName>
        <fullName evidence="1">Uncharacterized conserved protein, DUF924 family</fullName>
    </submittedName>
</protein>
<dbReference type="SUPFAM" id="SSF48452">
    <property type="entry name" value="TPR-like"/>
    <property type="match status" value="1"/>
</dbReference>